<keyword evidence="5 8" id="KW-0175">Coiled coil</keyword>
<dbReference type="InterPro" id="IPR024461">
    <property type="entry name" value="CCDC90-like"/>
</dbReference>
<evidence type="ECO:0000256" key="6">
    <source>
        <dbReference type="ARBA" id="ARBA00023128"/>
    </source>
</evidence>
<dbReference type="Pfam" id="PF07798">
    <property type="entry name" value="CCDC90-like"/>
    <property type="match status" value="1"/>
</dbReference>
<keyword evidence="6" id="KW-0496">Mitochondrion</keyword>
<keyword evidence="3" id="KW-0812">Transmembrane</keyword>
<organism evidence="9 10">
    <name type="scientific">Starmerella bacillaris</name>
    <name type="common">Yeast</name>
    <name type="synonym">Candida zemplinina</name>
    <dbReference type="NCBI Taxonomy" id="1247836"/>
    <lineage>
        <taxon>Eukaryota</taxon>
        <taxon>Fungi</taxon>
        <taxon>Dikarya</taxon>
        <taxon>Ascomycota</taxon>
        <taxon>Saccharomycotina</taxon>
        <taxon>Dipodascomycetes</taxon>
        <taxon>Dipodascales</taxon>
        <taxon>Trichomonascaceae</taxon>
        <taxon>Starmerella</taxon>
    </lineage>
</organism>
<dbReference type="Proteomes" id="UP001362899">
    <property type="component" value="Unassembled WGS sequence"/>
</dbReference>
<evidence type="ECO:0000313" key="9">
    <source>
        <dbReference type="EMBL" id="GMM51722.1"/>
    </source>
</evidence>
<comment type="subcellular location">
    <subcellularLocation>
        <location evidence="2">Membrane</location>
    </subcellularLocation>
    <subcellularLocation>
        <location evidence="1">Mitochondrion</location>
    </subcellularLocation>
</comment>
<comment type="caution">
    <text evidence="9">The sequence shown here is derived from an EMBL/GenBank/DDBJ whole genome shotgun (WGS) entry which is preliminary data.</text>
</comment>
<keyword evidence="4" id="KW-1133">Transmembrane helix</keyword>
<gene>
    <name evidence="9" type="ORF">DASB73_026850</name>
</gene>
<dbReference type="PANTHER" id="PTHR14360">
    <property type="entry name" value="PROTEIN FMP32, MITOCHONDRIAL"/>
    <property type="match status" value="1"/>
</dbReference>
<evidence type="ECO:0000256" key="5">
    <source>
        <dbReference type="ARBA" id="ARBA00023054"/>
    </source>
</evidence>
<dbReference type="PANTHER" id="PTHR14360:SF12">
    <property type="entry name" value="MOZ PROTEIN REPRESENTS A CHROMATIN-ASSOCIATED ACETYLTRANSFERASE"/>
    <property type="match status" value="1"/>
</dbReference>
<dbReference type="GO" id="GO:0005739">
    <property type="term" value="C:mitochondrion"/>
    <property type="evidence" value="ECO:0007669"/>
    <property type="project" value="UniProtKB-SubCell"/>
</dbReference>
<evidence type="ECO:0000256" key="4">
    <source>
        <dbReference type="ARBA" id="ARBA00022989"/>
    </source>
</evidence>
<evidence type="ECO:0000256" key="3">
    <source>
        <dbReference type="ARBA" id="ARBA00022692"/>
    </source>
</evidence>
<sequence>MLRIGSKVNTMQVIRSWRSFKRSIHTANTVEMPVIKDRFKEMLDDRTSSLFRSLNMDETGHSKPTSETSTMKSHPIYFSTQELYSGLVKGGLTSKQATVLLEVLETFNNEIASQSLSQSVPISADANGRYLIDAASSEIRDEVVLSRQASITTFRSQLARLQRDVEILEQEAMEKATMLKADLDMEIHERKISTRDDENAIDMQIHDLNNKISTRLNSDLKSEIENLRWQITRRSLTCVALISAGVMYIAHATN</sequence>
<reference evidence="9 10" key="1">
    <citation type="journal article" date="2023" name="Elife">
        <title>Identification of key yeast species and microbe-microbe interactions impacting larval growth of Drosophila in the wild.</title>
        <authorList>
            <person name="Mure A."/>
            <person name="Sugiura Y."/>
            <person name="Maeda R."/>
            <person name="Honda K."/>
            <person name="Sakurai N."/>
            <person name="Takahashi Y."/>
            <person name="Watada M."/>
            <person name="Katoh T."/>
            <person name="Gotoh A."/>
            <person name="Gotoh Y."/>
            <person name="Taniguchi I."/>
            <person name="Nakamura K."/>
            <person name="Hayashi T."/>
            <person name="Katayama T."/>
            <person name="Uemura T."/>
            <person name="Hattori Y."/>
        </authorList>
    </citation>
    <scope>NUCLEOTIDE SEQUENCE [LARGE SCALE GENOMIC DNA]</scope>
    <source>
        <strain evidence="9 10">SB-73</strain>
    </source>
</reference>
<evidence type="ECO:0000256" key="8">
    <source>
        <dbReference type="SAM" id="Coils"/>
    </source>
</evidence>
<feature type="coiled-coil region" evidence="8">
    <location>
        <begin position="151"/>
        <end position="178"/>
    </location>
</feature>
<evidence type="ECO:0000313" key="10">
    <source>
        <dbReference type="Proteomes" id="UP001362899"/>
    </source>
</evidence>
<dbReference type="AlphaFoldDB" id="A0AAV5RKH6"/>
<evidence type="ECO:0000256" key="2">
    <source>
        <dbReference type="ARBA" id="ARBA00004370"/>
    </source>
</evidence>
<proteinExistence type="predicted"/>
<keyword evidence="7" id="KW-0472">Membrane</keyword>
<keyword evidence="10" id="KW-1185">Reference proteome</keyword>
<dbReference type="EMBL" id="BTGC01000008">
    <property type="protein sequence ID" value="GMM51722.1"/>
    <property type="molecule type" value="Genomic_DNA"/>
</dbReference>
<name>A0AAV5RKH6_STABA</name>
<evidence type="ECO:0000256" key="1">
    <source>
        <dbReference type="ARBA" id="ARBA00004173"/>
    </source>
</evidence>
<accession>A0AAV5RKH6</accession>
<protein>
    <submittedName>
        <fullName evidence="9">Uncharacterized protein</fullName>
    </submittedName>
</protein>
<dbReference type="GO" id="GO:0016020">
    <property type="term" value="C:membrane"/>
    <property type="evidence" value="ECO:0007669"/>
    <property type="project" value="UniProtKB-SubCell"/>
</dbReference>
<evidence type="ECO:0000256" key="7">
    <source>
        <dbReference type="ARBA" id="ARBA00023136"/>
    </source>
</evidence>